<evidence type="ECO:0000313" key="3">
    <source>
        <dbReference type="Proteomes" id="UP000321353"/>
    </source>
</evidence>
<evidence type="ECO:0000259" key="1">
    <source>
        <dbReference type="Pfam" id="PF13439"/>
    </source>
</evidence>
<accession>A0A5B9MJ03</accession>
<organism evidence="2 3">
    <name type="scientific">Stieleria maiorica</name>
    <dbReference type="NCBI Taxonomy" id="2795974"/>
    <lineage>
        <taxon>Bacteria</taxon>
        <taxon>Pseudomonadati</taxon>
        <taxon>Planctomycetota</taxon>
        <taxon>Planctomycetia</taxon>
        <taxon>Pirellulales</taxon>
        <taxon>Pirellulaceae</taxon>
        <taxon>Stieleria</taxon>
    </lineage>
</organism>
<dbReference type="Pfam" id="PF13439">
    <property type="entry name" value="Glyco_transf_4"/>
    <property type="match status" value="1"/>
</dbReference>
<proteinExistence type="predicted"/>
<dbReference type="InterPro" id="IPR028098">
    <property type="entry name" value="Glyco_trans_4-like_N"/>
</dbReference>
<feature type="domain" description="Glycosyltransferase subfamily 4-like N-terminal" evidence="1">
    <location>
        <begin position="97"/>
        <end position="224"/>
    </location>
</feature>
<gene>
    <name evidence="2" type="ORF">Mal15_36900</name>
</gene>
<dbReference type="PANTHER" id="PTHR12526:SF600">
    <property type="entry name" value="GLYCOSYL TRANSFERASE GROUP 1"/>
    <property type="match status" value="1"/>
</dbReference>
<keyword evidence="3" id="KW-1185">Reference proteome</keyword>
<dbReference type="AlphaFoldDB" id="A0A5B9MJ03"/>
<dbReference type="EMBL" id="CP036264">
    <property type="protein sequence ID" value="QEF99624.1"/>
    <property type="molecule type" value="Genomic_DNA"/>
</dbReference>
<sequence>MSQTSRHQEVRRQKILFLQKRLLFPTDTGGKIRTLNILRHLACWHDITYLCNILPSEEPYLDEMKNLGLKMETIPWTETPRTSWRFYVDLAKNLFSSYPFNVNKDHDPRLRQRAAELLQQQDFDLLVCDFVQMARNCIGFDQIPKLLFQHNVEAQIFQRQAKRGGGPLRRLYMWLQWKKMQRFEAHAGNDFDRVVAVSDRDRETFQESYGWTHVEVIDTAVDTDYFHPLDLAPIPRRCVFVGSMDWLPNEDGVLYFVQAIWPLIRKQLPDATFSIVGRNPSHAIRALNGNHGIHVTGSVADVRPFLSESDIVVVPLRVGGGTRLKVYEAMAMRKPVVSTSIGIEGLNVTHRENVLIADDPATFAEHVVGLANDPGFRTELANNGLAMVHRSHTPVVAAKQFECACLDALGNRSISPTDDMATTSTAN</sequence>
<dbReference type="Proteomes" id="UP000321353">
    <property type="component" value="Chromosome"/>
</dbReference>
<dbReference type="KEGG" id="smam:Mal15_36900"/>
<dbReference type="PANTHER" id="PTHR12526">
    <property type="entry name" value="GLYCOSYLTRANSFERASE"/>
    <property type="match status" value="1"/>
</dbReference>
<dbReference type="CDD" id="cd03801">
    <property type="entry name" value="GT4_PimA-like"/>
    <property type="match status" value="1"/>
</dbReference>
<protein>
    <submittedName>
        <fullName evidence="2">Glycosyl transferases group 1</fullName>
    </submittedName>
</protein>
<evidence type="ECO:0000313" key="2">
    <source>
        <dbReference type="EMBL" id="QEF99624.1"/>
    </source>
</evidence>
<reference evidence="2 3" key="1">
    <citation type="submission" date="2019-02" db="EMBL/GenBank/DDBJ databases">
        <title>Planctomycetal bacteria perform biofilm scaping via a novel small molecule.</title>
        <authorList>
            <person name="Jeske O."/>
            <person name="Boedeker C."/>
            <person name="Wiegand S."/>
            <person name="Breitling P."/>
            <person name="Kallscheuer N."/>
            <person name="Jogler M."/>
            <person name="Rohde M."/>
            <person name="Petersen J."/>
            <person name="Medema M.H."/>
            <person name="Surup F."/>
            <person name="Jogler C."/>
        </authorList>
    </citation>
    <scope>NUCLEOTIDE SEQUENCE [LARGE SCALE GENOMIC DNA]</scope>
    <source>
        <strain evidence="2 3">Mal15</strain>
    </source>
</reference>
<dbReference type="SUPFAM" id="SSF53756">
    <property type="entry name" value="UDP-Glycosyltransferase/glycogen phosphorylase"/>
    <property type="match status" value="1"/>
</dbReference>
<dbReference type="Pfam" id="PF13692">
    <property type="entry name" value="Glyco_trans_1_4"/>
    <property type="match status" value="1"/>
</dbReference>
<dbReference type="GO" id="GO:0016757">
    <property type="term" value="F:glycosyltransferase activity"/>
    <property type="evidence" value="ECO:0007669"/>
    <property type="project" value="UniProtKB-ARBA"/>
</dbReference>
<dbReference type="Gene3D" id="3.40.50.2000">
    <property type="entry name" value="Glycogen Phosphorylase B"/>
    <property type="match status" value="2"/>
</dbReference>
<name>A0A5B9MJ03_9BACT</name>
<keyword evidence="2" id="KW-0808">Transferase</keyword>